<comment type="caution">
    <text evidence="2">The sequence shown here is derived from an EMBL/GenBank/DDBJ whole genome shotgun (WGS) entry which is preliminary data.</text>
</comment>
<dbReference type="RefSeq" id="WP_136436995.1">
    <property type="nucleotide sequence ID" value="NZ_JBHSNS010000002.1"/>
</dbReference>
<dbReference type="InterPro" id="IPR047641">
    <property type="entry name" value="ABC_transpr_MalK/UgpC-like"/>
</dbReference>
<dbReference type="Proteomes" id="UP001596072">
    <property type="component" value="Unassembled WGS sequence"/>
</dbReference>
<protein>
    <submittedName>
        <fullName evidence="2">ATP-binding cassette domain-containing protein</fullName>
    </submittedName>
</protein>
<dbReference type="EMBL" id="JBHSNS010000002">
    <property type="protein sequence ID" value="MFC5728607.1"/>
    <property type="molecule type" value="Genomic_DNA"/>
</dbReference>
<dbReference type="PANTHER" id="PTHR43875:SF1">
    <property type="entry name" value="OSMOPROTECTIVE COMPOUNDS UPTAKE ATP-BINDING PROTEIN GGTA"/>
    <property type="match status" value="1"/>
</dbReference>
<dbReference type="SUPFAM" id="SSF52540">
    <property type="entry name" value="P-loop containing nucleoside triphosphate hydrolases"/>
    <property type="match status" value="1"/>
</dbReference>
<name>A0ABW0ZDK3_9ACTN</name>
<feature type="domain" description="ABC transporter" evidence="1">
    <location>
        <begin position="22"/>
        <end position="108"/>
    </location>
</feature>
<evidence type="ECO:0000313" key="3">
    <source>
        <dbReference type="Proteomes" id="UP001596072"/>
    </source>
</evidence>
<dbReference type="InterPro" id="IPR027417">
    <property type="entry name" value="P-loop_NTPase"/>
</dbReference>
<sequence>MASIAFDQVELTYPGSTTAAVKDLGLEIEDGEFMVPVGPAGCGKSTSLRMLAGPEEATNGRILIGAEDVTRRAPEDRDIAMLFQNYALYPHMRVADHMAFSLRMAGVQKDASGERLRP</sequence>
<keyword evidence="3" id="KW-1185">Reference proteome</keyword>
<dbReference type="Gene3D" id="3.40.50.300">
    <property type="entry name" value="P-loop containing nucleotide triphosphate hydrolases"/>
    <property type="match status" value="1"/>
</dbReference>
<keyword evidence="2" id="KW-0067">ATP-binding</keyword>
<gene>
    <name evidence="2" type="ORF">ACFPQB_06725</name>
</gene>
<proteinExistence type="predicted"/>
<organism evidence="2 3">
    <name type="scientific">Nocardioides vastitatis</name>
    <dbReference type="NCBI Taxonomy" id="2568655"/>
    <lineage>
        <taxon>Bacteria</taxon>
        <taxon>Bacillati</taxon>
        <taxon>Actinomycetota</taxon>
        <taxon>Actinomycetes</taxon>
        <taxon>Propionibacteriales</taxon>
        <taxon>Nocardioidaceae</taxon>
        <taxon>Nocardioides</taxon>
    </lineage>
</organism>
<evidence type="ECO:0000259" key="1">
    <source>
        <dbReference type="Pfam" id="PF00005"/>
    </source>
</evidence>
<dbReference type="PANTHER" id="PTHR43875">
    <property type="entry name" value="MALTODEXTRIN IMPORT ATP-BINDING PROTEIN MSMX"/>
    <property type="match status" value="1"/>
</dbReference>
<dbReference type="Pfam" id="PF00005">
    <property type="entry name" value="ABC_tran"/>
    <property type="match status" value="1"/>
</dbReference>
<evidence type="ECO:0000313" key="2">
    <source>
        <dbReference type="EMBL" id="MFC5728607.1"/>
    </source>
</evidence>
<accession>A0ABW0ZDK3</accession>
<dbReference type="InterPro" id="IPR003439">
    <property type="entry name" value="ABC_transporter-like_ATP-bd"/>
</dbReference>
<reference evidence="3" key="1">
    <citation type="journal article" date="2019" name="Int. J. Syst. Evol. Microbiol.">
        <title>The Global Catalogue of Microorganisms (GCM) 10K type strain sequencing project: providing services to taxonomists for standard genome sequencing and annotation.</title>
        <authorList>
            <consortium name="The Broad Institute Genomics Platform"/>
            <consortium name="The Broad Institute Genome Sequencing Center for Infectious Disease"/>
            <person name="Wu L."/>
            <person name="Ma J."/>
        </authorList>
    </citation>
    <scope>NUCLEOTIDE SEQUENCE [LARGE SCALE GENOMIC DNA]</scope>
    <source>
        <strain evidence="3">YIM 94188</strain>
    </source>
</reference>
<keyword evidence="2" id="KW-0547">Nucleotide-binding</keyword>
<dbReference type="GO" id="GO:0005524">
    <property type="term" value="F:ATP binding"/>
    <property type="evidence" value="ECO:0007669"/>
    <property type="project" value="UniProtKB-KW"/>
</dbReference>